<dbReference type="SUPFAM" id="SSF47729">
    <property type="entry name" value="IHF-like DNA-binding proteins"/>
    <property type="match status" value="1"/>
</dbReference>
<keyword evidence="3" id="KW-0810">Translation regulation</keyword>
<evidence type="ECO:0000256" key="1">
    <source>
        <dbReference type="ARBA" id="ARBA00010529"/>
    </source>
</evidence>
<organism evidence="9 10">
    <name type="scientific">Vibrio cholerae</name>
    <dbReference type="NCBI Taxonomy" id="666"/>
    <lineage>
        <taxon>Bacteria</taxon>
        <taxon>Pseudomonadati</taxon>
        <taxon>Pseudomonadota</taxon>
        <taxon>Gammaproteobacteria</taxon>
        <taxon>Vibrionales</taxon>
        <taxon>Vibrionaceae</taxon>
        <taxon>Vibrio</taxon>
    </lineage>
</organism>
<keyword evidence="4" id="KW-0805">Transcription regulation</keyword>
<evidence type="ECO:0000256" key="7">
    <source>
        <dbReference type="ARBA" id="ARBA00023172"/>
    </source>
</evidence>
<reference evidence="9 10" key="1">
    <citation type="submission" date="2019-09" db="EMBL/GenBank/DDBJ databases">
        <authorList>
            <person name="Kritzky A."/>
            <person name="Schelkanova E.Y."/>
            <person name="Alkhova Z.V."/>
            <person name="Smirnova N.I."/>
        </authorList>
    </citation>
    <scope>NUCLEOTIDE SEQUENCE [LARGE SCALE GENOMIC DNA]</scope>
    <source>
        <strain evidence="9 10">M1526</strain>
    </source>
</reference>
<dbReference type="Proteomes" id="UP000323225">
    <property type="component" value="Unassembled WGS sequence"/>
</dbReference>
<dbReference type="CDD" id="cd13835">
    <property type="entry name" value="IHF_A"/>
    <property type="match status" value="1"/>
</dbReference>
<dbReference type="GO" id="GO:0006355">
    <property type="term" value="P:regulation of DNA-templated transcription"/>
    <property type="evidence" value="ECO:0007669"/>
    <property type="project" value="InterPro"/>
</dbReference>
<evidence type="ECO:0000256" key="4">
    <source>
        <dbReference type="ARBA" id="ARBA00023015"/>
    </source>
</evidence>
<evidence type="ECO:0000256" key="2">
    <source>
        <dbReference type="ARBA" id="ARBA00018329"/>
    </source>
</evidence>
<dbReference type="GO" id="GO:0005829">
    <property type="term" value="C:cytosol"/>
    <property type="evidence" value="ECO:0007669"/>
    <property type="project" value="TreeGrafter"/>
</dbReference>
<proteinExistence type="inferred from homology"/>
<evidence type="ECO:0000256" key="3">
    <source>
        <dbReference type="ARBA" id="ARBA00022845"/>
    </source>
</evidence>
<protein>
    <recommendedName>
        <fullName evidence="2">Integration host factor subunit alpha</fullName>
    </recommendedName>
</protein>
<comment type="similarity">
    <text evidence="1 8">Belongs to the bacterial histone-like protein family.</text>
</comment>
<dbReference type="GO" id="GO:0003677">
    <property type="term" value="F:DNA binding"/>
    <property type="evidence" value="ECO:0007669"/>
    <property type="project" value="UniProtKB-KW"/>
</dbReference>
<dbReference type="GO" id="GO:0006310">
    <property type="term" value="P:DNA recombination"/>
    <property type="evidence" value="ECO:0007669"/>
    <property type="project" value="UniProtKB-KW"/>
</dbReference>
<dbReference type="InterPro" id="IPR010992">
    <property type="entry name" value="IHF-like_DNA-bd_dom_sf"/>
</dbReference>
<dbReference type="GO" id="GO:0030527">
    <property type="term" value="F:structural constituent of chromatin"/>
    <property type="evidence" value="ECO:0007669"/>
    <property type="project" value="InterPro"/>
</dbReference>
<dbReference type="PRINTS" id="PR01727">
    <property type="entry name" value="DNABINDINGHU"/>
</dbReference>
<evidence type="ECO:0000256" key="8">
    <source>
        <dbReference type="RuleBase" id="RU003939"/>
    </source>
</evidence>
<sequence length="106" mass="12123">MTDTTLEKNLTKKDIVQRLVDQHNFTTKDATALVETFFNEIKETIASGEPLKLSNFGNFNINQKRSRPGRNPKTGDEVMISERRVVTFSPSENFKNEVQAAFESRQ</sequence>
<dbReference type="InterPro" id="IPR005684">
    <property type="entry name" value="IHF_alpha"/>
</dbReference>
<dbReference type="PANTHER" id="PTHR33175">
    <property type="entry name" value="DNA-BINDING PROTEIN HU"/>
    <property type="match status" value="1"/>
</dbReference>
<dbReference type="NCBIfam" id="NF001401">
    <property type="entry name" value="PRK00285.1"/>
    <property type="match status" value="1"/>
</dbReference>
<dbReference type="GO" id="GO:0009893">
    <property type="term" value="P:positive regulation of metabolic process"/>
    <property type="evidence" value="ECO:0007669"/>
    <property type="project" value="UniProtKB-ARBA"/>
</dbReference>
<dbReference type="SMART" id="SM00411">
    <property type="entry name" value="BHL"/>
    <property type="match status" value="1"/>
</dbReference>
<dbReference type="Gene3D" id="4.10.520.10">
    <property type="entry name" value="IHF-like DNA-binding proteins"/>
    <property type="match status" value="1"/>
</dbReference>
<keyword evidence="6" id="KW-0804">Transcription</keyword>
<dbReference type="AlphaFoldDB" id="A0A5Q6PFM5"/>
<comment type="caution">
    <text evidence="9">The sequence shown here is derived from an EMBL/GenBank/DDBJ whole genome shotgun (WGS) entry which is preliminary data.</text>
</comment>
<evidence type="ECO:0000313" key="9">
    <source>
        <dbReference type="EMBL" id="KAA1253684.1"/>
    </source>
</evidence>
<dbReference type="EMBL" id="VUAA01000019">
    <property type="protein sequence ID" value="KAA1253684.1"/>
    <property type="molecule type" value="Genomic_DNA"/>
</dbReference>
<dbReference type="InterPro" id="IPR000119">
    <property type="entry name" value="Hist_DNA-bd"/>
</dbReference>
<evidence type="ECO:0000313" key="10">
    <source>
        <dbReference type="Proteomes" id="UP000323225"/>
    </source>
</evidence>
<dbReference type="Pfam" id="PF00216">
    <property type="entry name" value="Bac_DNA_binding"/>
    <property type="match status" value="1"/>
</dbReference>
<evidence type="ECO:0000256" key="6">
    <source>
        <dbReference type="ARBA" id="ARBA00023163"/>
    </source>
</evidence>
<dbReference type="PANTHER" id="PTHR33175:SF2">
    <property type="entry name" value="INTEGRATION HOST FACTOR SUBUNIT ALPHA"/>
    <property type="match status" value="1"/>
</dbReference>
<dbReference type="GO" id="GO:0006417">
    <property type="term" value="P:regulation of translation"/>
    <property type="evidence" value="ECO:0007669"/>
    <property type="project" value="UniProtKB-KW"/>
</dbReference>
<keyword evidence="7" id="KW-0233">DNA recombination</keyword>
<keyword evidence="5" id="KW-0238">DNA-binding</keyword>
<name>A0A5Q6PFM5_VIBCL</name>
<gene>
    <name evidence="9" type="ORF">F0M16_16545</name>
</gene>
<evidence type="ECO:0000256" key="5">
    <source>
        <dbReference type="ARBA" id="ARBA00023125"/>
    </source>
</evidence>
<accession>A0A5Q6PFM5</accession>